<comment type="subcellular location">
    <subcellularLocation>
        <location evidence="1">Endoplasmic reticulum membrane</location>
        <topology evidence="1">Multi-pass membrane protein</topology>
    </subcellularLocation>
</comment>
<evidence type="ECO:0000313" key="11">
    <source>
        <dbReference type="EMBL" id="MDM7883650.1"/>
    </source>
</evidence>
<accession>A0ABT7T288</accession>
<feature type="transmembrane region" description="Helical" evidence="10">
    <location>
        <begin position="257"/>
        <end position="276"/>
    </location>
</feature>
<evidence type="ECO:0000256" key="2">
    <source>
        <dbReference type="ARBA" id="ARBA00004687"/>
    </source>
</evidence>
<dbReference type="EMBL" id="JAUCML010000001">
    <property type="protein sequence ID" value="MDM7883650.1"/>
    <property type="molecule type" value="Genomic_DNA"/>
</dbReference>
<gene>
    <name evidence="11" type="ORF">QUG92_00870</name>
</gene>
<feature type="transmembrane region" description="Helical" evidence="10">
    <location>
        <begin position="159"/>
        <end position="181"/>
    </location>
</feature>
<feature type="transmembrane region" description="Helical" evidence="10">
    <location>
        <begin position="130"/>
        <end position="147"/>
    </location>
</feature>
<reference evidence="11 12" key="1">
    <citation type="submission" date="2023-06" db="EMBL/GenBank/DDBJ databases">
        <authorList>
            <person name="Feng G."/>
            <person name="Li J."/>
            <person name="Zhu H."/>
        </authorList>
    </citation>
    <scope>NUCLEOTIDE SEQUENCE [LARGE SCALE GENOMIC DNA]</scope>
    <source>
        <strain evidence="11 12">RHCKG23</strain>
    </source>
</reference>
<keyword evidence="6 10" id="KW-0812">Transmembrane</keyword>
<keyword evidence="3" id="KW-0337">GPI-anchor biosynthesis</keyword>
<evidence type="ECO:0000256" key="5">
    <source>
        <dbReference type="ARBA" id="ARBA00022679"/>
    </source>
</evidence>
<dbReference type="PANTHER" id="PTHR12468">
    <property type="entry name" value="GPI MANNOSYLTRANSFERASE 2"/>
    <property type="match status" value="1"/>
</dbReference>
<feature type="transmembrane region" description="Helical" evidence="10">
    <location>
        <begin position="317"/>
        <end position="338"/>
    </location>
</feature>
<evidence type="ECO:0000256" key="1">
    <source>
        <dbReference type="ARBA" id="ARBA00004477"/>
    </source>
</evidence>
<dbReference type="InterPro" id="IPR007315">
    <property type="entry name" value="PIG-V/Gpi18"/>
</dbReference>
<evidence type="ECO:0000256" key="9">
    <source>
        <dbReference type="ARBA" id="ARBA00023136"/>
    </source>
</evidence>
<feature type="transmembrane region" description="Helical" evidence="10">
    <location>
        <begin position="26"/>
        <end position="49"/>
    </location>
</feature>
<evidence type="ECO:0000256" key="6">
    <source>
        <dbReference type="ARBA" id="ARBA00022692"/>
    </source>
</evidence>
<evidence type="ECO:0000256" key="10">
    <source>
        <dbReference type="SAM" id="Phobius"/>
    </source>
</evidence>
<feature type="transmembrane region" description="Helical" evidence="10">
    <location>
        <begin position="201"/>
        <end position="231"/>
    </location>
</feature>
<keyword evidence="7" id="KW-0256">Endoplasmic reticulum</keyword>
<evidence type="ECO:0000256" key="8">
    <source>
        <dbReference type="ARBA" id="ARBA00022989"/>
    </source>
</evidence>
<feature type="transmembrane region" description="Helical" evidence="10">
    <location>
        <begin position="391"/>
        <end position="414"/>
    </location>
</feature>
<protein>
    <recommendedName>
        <fullName evidence="13">Mannosyltransferase PIG-V</fullName>
    </recommendedName>
</protein>
<keyword evidence="5" id="KW-0808">Transferase</keyword>
<keyword evidence="8 10" id="KW-1133">Transmembrane helix</keyword>
<feature type="transmembrane region" description="Helical" evidence="10">
    <location>
        <begin position="350"/>
        <end position="371"/>
    </location>
</feature>
<keyword evidence="4" id="KW-0328">Glycosyltransferase</keyword>
<evidence type="ECO:0000256" key="3">
    <source>
        <dbReference type="ARBA" id="ARBA00022502"/>
    </source>
</evidence>
<comment type="pathway">
    <text evidence="2">Glycolipid biosynthesis; glycosylphosphatidylinositol-anchor biosynthesis.</text>
</comment>
<sequence length="417" mass="44726">MSRTDGAVTGSLANGRRRIVDVATSLPAWAAVLLVWGGGRIVSTLWLALAYPLMGRAMPDNAIWGNAHGFGAFLTAWDGQYYEQISVHGYPTSLPLDAGGHVAQNAWAFLPAFPFTIRALTASTGVPFEVGAPLVALAAGLVATFLLHRLVSDRAGHAAGMWAVFFFTCGPLSFLLQVGYAESTFLALTFGALLALERRRYGLLTLLGVLAAFTRPGALAVPLLLGVVALVRWVRARRAAAGTGVRSLDAFPVAERVRVVAAGVVMAAAGVAWPVIASHVTGRPDAYLETEMSWWVNFIGRVDFTPMTPWFLLAGRWLGVGGILIVVFLLVAYPVWLLRRSTLRLGSTTVLYSAAYALYIFAVSLPMASTPRLLMPLAPLFGSPELVARPWMRWTFVSCAVLGQPVLVAVLWLLGPP</sequence>
<keyword evidence="9 10" id="KW-0472">Membrane</keyword>
<organism evidence="11 12">
    <name type="scientific">Curtobacterium citri</name>
    <dbReference type="NCBI Taxonomy" id="3055139"/>
    <lineage>
        <taxon>Bacteria</taxon>
        <taxon>Bacillati</taxon>
        <taxon>Actinomycetota</taxon>
        <taxon>Actinomycetes</taxon>
        <taxon>Micrococcales</taxon>
        <taxon>Microbacteriaceae</taxon>
        <taxon>Curtobacterium</taxon>
    </lineage>
</organism>
<dbReference type="PANTHER" id="PTHR12468:SF2">
    <property type="entry name" value="GPI MANNOSYLTRANSFERASE 2"/>
    <property type="match status" value="1"/>
</dbReference>
<evidence type="ECO:0000313" key="12">
    <source>
        <dbReference type="Proteomes" id="UP001237823"/>
    </source>
</evidence>
<dbReference type="Proteomes" id="UP001237823">
    <property type="component" value="Unassembled WGS sequence"/>
</dbReference>
<keyword evidence="12" id="KW-1185">Reference proteome</keyword>
<evidence type="ECO:0000256" key="7">
    <source>
        <dbReference type="ARBA" id="ARBA00022824"/>
    </source>
</evidence>
<comment type="caution">
    <text evidence="11">The sequence shown here is derived from an EMBL/GenBank/DDBJ whole genome shotgun (WGS) entry which is preliminary data.</text>
</comment>
<dbReference type="RefSeq" id="WP_289457266.1">
    <property type="nucleotide sequence ID" value="NZ_JAUCML010000001.1"/>
</dbReference>
<proteinExistence type="predicted"/>
<evidence type="ECO:0000256" key="4">
    <source>
        <dbReference type="ARBA" id="ARBA00022676"/>
    </source>
</evidence>
<evidence type="ECO:0008006" key="13">
    <source>
        <dbReference type="Google" id="ProtNLM"/>
    </source>
</evidence>
<name>A0ABT7T288_9MICO</name>